<dbReference type="RefSeq" id="WP_284348770.1">
    <property type="nucleotide sequence ID" value="NZ_BRXS01000001.1"/>
</dbReference>
<organism evidence="5 6">
    <name type="scientific">Roseisolibacter agri</name>
    <dbReference type="NCBI Taxonomy" id="2014610"/>
    <lineage>
        <taxon>Bacteria</taxon>
        <taxon>Pseudomonadati</taxon>
        <taxon>Gemmatimonadota</taxon>
        <taxon>Gemmatimonadia</taxon>
        <taxon>Gemmatimonadales</taxon>
        <taxon>Gemmatimonadaceae</taxon>
        <taxon>Roseisolibacter</taxon>
    </lineage>
</organism>
<comment type="caution">
    <text evidence="5">The sequence shown here is derived from an EMBL/GenBank/DDBJ whole genome shotgun (WGS) entry which is preliminary data.</text>
</comment>
<dbReference type="Gene3D" id="1.10.10.10">
    <property type="entry name" value="Winged helix-like DNA-binding domain superfamily/Winged helix DNA-binding domain"/>
    <property type="match status" value="1"/>
</dbReference>
<dbReference type="InterPro" id="IPR036388">
    <property type="entry name" value="WH-like_DNA-bd_sf"/>
</dbReference>
<evidence type="ECO:0000313" key="6">
    <source>
        <dbReference type="Proteomes" id="UP001161325"/>
    </source>
</evidence>
<sequence>MTVTPRRRRADIAETLRRRIVTAVSAGLSRRGDRLPSAREVAAEFDADPRLVLAAYRILAREGLVSIRRRSGIYVAAVPEVAGGPPVVAPGWLVDTLTAGLEQGVAAPKLGEWLRRCVTTRRVRVAVVAGSEDQLESFCGELRDDYGFDAVPFAPEAIDRPGGVPSEILNAELVAAPEPYAAALRRALPAESRVVTLELRMDIDAVWRREMQRGPLYIVISDRKTMPFLERSMAGHASAVRTLVLGQDDLGTIPDDAGVYLSRAVRRRLDGKSVRGRVLPPARTFTTRTARELLAVLVQANLNAMTAS</sequence>
<evidence type="ECO:0000313" key="5">
    <source>
        <dbReference type="EMBL" id="GLC24320.1"/>
    </source>
</evidence>
<keyword evidence="1" id="KW-0805">Transcription regulation</keyword>
<accession>A0AA37Q0C9</accession>
<keyword evidence="6" id="KW-1185">Reference proteome</keyword>
<dbReference type="Proteomes" id="UP001161325">
    <property type="component" value="Unassembled WGS sequence"/>
</dbReference>
<feature type="domain" description="HTH gntR-type" evidence="4">
    <location>
        <begin position="10"/>
        <end position="78"/>
    </location>
</feature>
<proteinExistence type="predicted"/>
<dbReference type="GO" id="GO:0003677">
    <property type="term" value="F:DNA binding"/>
    <property type="evidence" value="ECO:0007669"/>
    <property type="project" value="UniProtKB-KW"/>
</dbReference>
<dbReference type="AlphaFoldDB" id="A0AA37Q0C9"/>
<dbReference type="PROSITE" id="PS50949">
    <property type="entry name" value="HTH_GNTR"/>
    <property type="match status" value="1"/>
</dbReference>
<dbReference type="InterPro" id="IPR036390">
    <property type="entry name" value="WH_DNA-bd_sf"/>
</dbReference>
<protein>
    <recommendedName>
        <fullName evidence="4">HTH gntR-type domain-containing protein</fullName>
    </recommendedName>
</protein>
<dbReference type="GO" id="GO:0003700">
    <property type="term" value="F:DNA-binding transcription factor activity"/>
    <property type="evidence" value="ECO:0007669"/>
    <property type="project" value="InterPro"/>
</dbReference>
<evidence type="ECO:0000256" key="3">
    <source>
        <dbReference type="ARBA" id="ARBA00023163"/>
    </source>
</evidence>
<keyword evidence="2" id="KW-0238">DNA-binding</keyword>
<name>A0AA37Q0C9_9BACT</name>
<reference evidence="5" key="1">
    <citation type="submission" date="2022-08" db="EMBL/GenBank/DDBJ databases">
        <title>Draft genome sequencing of Roseisolibacter agri AW1220.</title>
        <authorList>
            <person name="Tobiishi Y."/>
            <person name="Tonouchi A."/>
        </authorList>
    </citation>
    <scope>NUCLEOTIDE SEQUENCE</scope>
    <source>
        <strain evidence="5">AW1220</strain>
    </source>
</reference>
<dbReference type="Pfam" id="PF00392">
    <property type="entry name" value="GntR"/>
    <property type="match status" value="1"/>
</dbReference>
<keyword evidence="3" id="KW-0804">Transcription</keyword>
<dbReference type="EMBL" id="BRXS01000001">
    <property type="protein sequence ID" value="GLC24320.1"/>
    <property type="molecule type" value="Genomic_DNA"/>
</dbReference>
<evidence type="ECO:0000259" key="4">
    <source>
        <dbReference type="PROSITE" id="PS50949"/>
    </source>
</evidence>
<evidence type="ECO:0000256" key="2">
    <source>
        <dbReference type="ARBA" id="ARBA00023125"/>
    </source>
</evidence>
<dbReference type="SMART" id="SM00345">
    <property type="entry name" value="HTH_GNTR"/>
    <property type="match status" value="1"/>
</dbReference>
<dbReference type="InterPro" id="IPR000524">
    <property type="entry name" value="Tscrpt_reg_HTH_GntR"/>
</dbReference>
<evidence type="ECO:0000256" key="1">
    <source>
        <dbReference type="ARBA" id="ARBA00023015"/>
    </source>
</evidence>
<dbReference type="SUPFAM" id="SSF46785">
    <property type="entry name" value="Winged helix' DNA-binding domain"/>
    <property type="match status" value="1"/>
</dbReference>
<gene>
    <name evidence="5" type="ORF">rosag_08330</name>
</gene>